<proteinExistence type="predicted"/>
<dbReference type="Proteomes" id="UP000236333">
    <property type="component" value="Unassembled WGS sequence"/>
</dbReference>
<evidence type="ECO:0000313" key="2">
    <source>
        <dbReference type="Proteomes" id="UP000236333"/>
    </source>
</evidence>
<dbReference type="AlphaFoldDB" id="A0A2J7ZG21"/>
<dbReference type="EMBL" id="PGGS01003645">
    <property type="protein sequence ID" value="PNG99220.1"/>
    <property type="molecule type" value="Genomic_DNA"/>
</dbReference>
<protein>
    <submittedName>
        <fullName evidence="1">Uncharacterized protein</fullName>
    </submittedName>
</protein>
<evidence type="ECO:0000313" key="1">
    <source>
        <dbReference type="EMBL" id="PNG99220.1"/>
    </source>
</evidence>
<comment type="caution">
    <text evidence="1">The sequence shown here is derived from an EMBL/GenBank/DDBJ whole genome shotgun (WGS) entry which is preliminary data.</text>
</comment>
<reference evidence="1 2" key="1">
    <citation type="journal article" date="2017" name="Mol. Biol. Evol.">
        <title>The 4-celled Tetrabaena socialis nuclear genome reveals the essential components for genetic control of cell number at the origin of multicellularity in the volvocine lineage.</title>
        <authorList>
            <person name="Featherston J."/>
            <person name="Arakaki Y."/>
            <person name="Hanschen E.R."/>
            <person name="Ferris P.J."/>
            <person name="Michod R.E."/>
            <person name="Olson B.J.S.C."/>
            <person name="Nozaki H."/>
            <person name="Durand P.M."/>
        </authorList>
    </citation>
    <scope>NUCLEOTIDE SEQUENCE [LARGE SCALE GENOMIC DNA]</scope>
    <source>
        <strain evidence="1 2">NIES-571</strain>
    </source>
</reference>
<organism evidence="1 2">
    <name type="scientific">Tetrabaena socialis</name>
    <dbReference type="NCBI Taxonomy" id="47790"/>
    <lineage>
        <taxon>Eukaryota</taxon>
        <taxon>Viridiplantae</taxon>
        <taxon>Chlorophyta</taxon>
        <taxon>core chlorophytes</taxon>
        <taxon>Chlorophyceae</taxon>
        <taxon>CS clade</taxon>
        <taxon>Chlamydomonadales</taxon>
        <taxon>Tetrabaenaceae</taxon>
        <taxon>Tetrabaena</taxon>
    </lineage>
</organism>
<accession>A0A2J7ZG21</accession>
<name>A0A2J7ZG21_9CHLO</name>
<keyword evidence="2" id="KW-1185">Reference proteome</keyword>
<sequence length="48" mass="5391">MPPGDYVYMRRGNVTNTLQFPQYDTILRVESVLPQGVAVLMGRDGAYT</sequence>
<gene>
    <name evidence="1" type="ORF">TSOC_015008</name>
</gene>
<feature type="non-terminal residue" evidence="1">
    <location>
        <position position="48"/>
    </location>
</feature>